<dbReference type="RefSeq" id="WP_226393826.1">
    <property type="nucleotide sequence ID" value="NZ_JADCKB010000073.1"/>
</dbReference>
<name>A0A9D5M385_9FIRM</name>
<organism evidence="1 2">
    <name type="scientific">Ructibacterium gallinarum</name>
    <dbReference type="NCBI Taxonomy" id="2779355"/>
    <lineage>
        <taxon>Bacteria</taxon>
        <taxon>Bacillati</taxon>
        <taxon>Bacillota</taxon>
        <taxon>Clostridia</taxon>
        <taxon>Eubacteriales</taxon>
        <taxon>Oscillospiraceae</taxon>
        <taxon>Ructibacterium</taxon>
    </lineage>
</organism>
<dbReference type="EMBL" id="JADCKB010000073">
    <property type="protein sequence ID" value="MBE5041301.1"/>
    <property type="molecule type" value="Genomic_DNA"/>
</dbReference>
<dbReference type="AlphaFoldDB" id="A0A9D5M385"/>
<proteinExistence type="predicted"/>
<keyword evidence="2" id="KW-1185">Reference proteome</keyword>
<reference evidence="1" key="1">
    <citation type="submission" date="2020-10" db="EMBL/GenBank/DDBJ databases">
        <title>ChiBAC.</title>
        <authorList>
            <person name="Zenner C."/>
            <person name="Hitch T.C.A."/>
            <person name="Clavel T."/>
        </authorList>
    </citation>
    <scope>NUCLEOTIDE SEQUENCE</scope>
    <source>
        <strain evidence="1">DSM 107454</strain>
    </source>
</reference>
<accession>A0A9D5M385</accession>
<sequence length="147" mass="17568">MRYTFGFLCYKAEFSFQERTYSLIQKNQLSKLINVLPVLNIFEFTRYMFYEEDVLVGTTKARSNAHELFYQNRVIKLEYKKRSLTVRDENDTIIGTIIKKPKVEMEVSIYEVQCERMSIELLLAFFLSVCTVFRGGNFLAFTRYELW</sequence>
<protein>
    <submittedName>
        <fullName evidence="1">Uncharacterized protein</fullName>
    </submittedName>
</protein>
<dbReference type="Proteomes" id="UP000806542">
    <property type="component" value="Unassembled WGS sequence"/>
</dbReference>
<evidence type="ECO:0000313" key="2">
    <source>
        <dbReference type="Proteomes" id="UP000806542"/>
    </source>
</evidence>
<gene>
    <name evidence="1" type="ORF">INF28_12670</name>
</gene>
<comment type="caution">
    <text evidence="1">The sequence shown here is derived from an EMBL/GenBank/DDBJ whole genome shotgun (WGS) entry which is preliminary data.</text>
</comment>
<evidence type="ECO:0000313" key="1">
    <source>
        <dbReference type="EMBL" id="MBE5041301.1"/>
    </source>
</evidence>